<sequence>MIAFIAQNNIGAMPDHFFNYLGGAFRREVAAGFRHRLIFKTF</sequence>
<organism evidence="1 2">
    <name type="scientific">Caballeronia sordidicola</name>
    <name type="common">Burkholderia sordidicola</name>
    <dbReference type="NCBI Taxonomy" id="196367"/>
    <lineage>
        <taxon>Bacteria</taxon>
        <taxon>Pseudomonadati</taxon>
        <taxon>Pseudomonadota</taxon>
        <taxon>Betaproteobacteria</taxon>
        <taxon>Burkholderiales</taxon>
        <taxon>Burkholderiaceae</taxon>
        <taxon>Caballeronia</taxon>
    </lineage>
</organism>
<proteinExistence type="predicted"/>
<dbReference type="Proteomes" id="UP000194546">
    <property type="component" value="Unassembled WGS sequence"/>
</dbReference>
<evidence type="ECO:0000313" key="2">
    <source>
        <dbReference type="Proteomes" id="UP000194546"/>
    </source>
</evidence>
<reference evidence="1 2" key="1">
    <citation type="submission" date="2017-03" db="EMBL/GenBank/DDBJ databases">
        <title>Genome analysis of strain PAMC 26510.</title>
        <authorList>
            <person name="Oh H.-M."/>
            <person name="Yang J.-A."/>
        </authorList>
    </citation>
    <scope>NUCLEOTIDE SEQUENCE [LARGE SCALE GENOMIC DNA]</scope>
    <source>
        <strain evidence="1 2">PAMC 26510</strain>
    </source>
</reference>
<protein>
    <submittedName>
        <fullName evidence="1">Uncharacterized protein</fullName>
    </submittedName>
</protein>
<accession>A0A242MSF2</accession>
<evidence type="ECO:0000313" key="1">
    <source>
        <dbReference type="EMBL" id="OTP74297.1"/>
    </source>
</evidence>
<gene>
    <name evidence="1" type="ORF">PAMC26510_17005</name>
</gene>
<dbReference type="EMBL" id="NBTY01000088">
    <property type="protein sequence ID" value="OTP74297.1"/>
    <property type="molecule type" value="Genomic_DNA"/>
</dbReference>
<comment type="caution">
    <text evidence="1">The sequence shown here is derived from an EMBL/GenBank/DDBJ whole genome shotgun (WGS) entry which is preliminary data.</text>
</comment>
<name>A0A242MSF2_CABSO</name>
<dbReference type="AlphaFoldDB" id="A0A242MSF2"/>